<dbReference type="AlphaFoldDB" id="A0A1V9EVW1"/>
<evidence type="ECO:0000313" key="1">
    <source>
        <dbReference type="EMBL" id="OQP50280.1"/>
    </source>
</evidence>
<organism evidence="1 2">
    <name type="scientific">Niastella yeongjuensis</name>
    <dbReference type="NCBI Taxonomy" id="354355"/>
    <lineage>
        <taxon>Bacteria</taxon>
        <taxon>Pseudomonadati</taxon>
        <taxon>Bacteroidota</taxon>
        <taxon>Chitinophagia</taxon>
        <taxon>Chitinophagales</taxon>
        <taxon>Chitinophagaceae</taxon>
        <taxon>Niastella</taxon>
    </lineage>
</organism>
<accession>A0A1V9EVW1</accession>
<dbReference type="Proteomes" id="UP000192610">
    <property type="component" value="Unassembled WGS sequence"/>
</dbReference>
<comment type="caution">
    <text evidence="1">The sequence shown here is derived from an EMBL/GenBank/DDBJ whole genome shotgun (WGS) entry which is preliminary data.</text>
</comment>
<keyword evidence="2" id="KW-1185">Reference proteome</keyword>
<evidence type="ECO:0000313" key="2">
    <source>
        <dbReference type="Proteomes" id="UP000192610"/>
    </source>
</evidence>
<reference evidence="2" key="1">
    <citation type="submission" date="2016-04" db="EMBL/GenBank/DDBJ databases">
        <authorList>
            <person name="Chen L."/>
            <person name="Zhuang W."/>
            <person name="Wang G."/>
        </authorList>
    </citation>
    <scope>NUCLEOTIDE SEQUENCE [LARGE SCALE GENOMIC DNA]</scope>
    <source>
        <strain evidence="2">17621</strain>
    </source>
</reference>
<proteinExistence type="predicted"/>
<gene>
    <name evidence="1" type="ORF">A4H97_00070</name>
</gene>
<protein>
    <submittedName>
        <fullName evidence="1">Uncharacterized protein</fullName>
    </submittedName>
</protein>
<name>A0A1V9EVW1_9BACT</name>
<dbReference type="OrthoDB" id="1245387at2"/>
<dbReference type="RefSeq" id="WP_081198611.1">
    <property type="nucleotide sequence ID" value="NZ_FOCZ01000001.1"/>
</dbReference>
<dbReference type="EMBL" id="LVXG01000012">
    <property type="protein sequence ID" value="OQP50280.1"/>
    <property type="molecule type" value="Genomic_DNA"/>
</dbReference>
<dbReference type="STRING" id="354355.SAMN05660816_00937"/>
<sequence>MSAHIERLIRIYNRLRRGPVTIEIISQWAKTAGIKVSDRQLYRDLNQLKSLQIAEGENVIEYINEKNHKTWKLEYDEASEKISQYDINSFFLLKNFAPHSIIEQRKSSIENLERIVYKNASKSQYQKFIQTHELYMRRTNYFESMYSEIEHTLIEELIWALHNQRIIVIEQDILNAANNHLPENPFPLSMYPMELVFHRGTVRIAGLETKNHQLLLFNIDKTLRVRFTNESFSRKQYIPDYKQKFDSIFGISAPINNRTYHIKIEFTKGYGEMWKTLYWHHSQDWKLLKNGNYMLHLHCSIGRELVGFLVYGLDKVKVHQPKVLQNLIVTKLERAAAVQKMNLFINEEEANKDY</sequence>